<evidence type="ECO:0000256" key="2">
    <source>
        <dbReference type="SAM" id="Phobius"/>
    </source>
</evidence>
<proteinExistence type="predicted"/>
<evidence type="ECO:0000313" key="4">
    <source>
        <dbReference type="Proteomes" id="UP001196509"/>
    </source>
</evidence>
<name>A0AAE2ZJV7_9HYPH</name>
<keyword evidence="2" id="KW-1133">Transmembrane helix</keyword>
<accession>A0AAE2ZJV7</accession>
<evidence type="ECO:0000313" key="3">
    <source>
        <dbReference type="EMBL" id="MBW8638149.1"/>
    </source>
</evidence>
<feature type="transmembrane region" description="Helical" evidence="2">
    <location>
        <begin position="22"/>
        <end position="42"/>
    </location>
</feature>
<keyword evidence="2" id="KW-0812">Transmembrane</keyword>
<feature type="region of interest" description="Disordered" evidence="1">
    <location>
        <begin position="105"/>
        <end position="125"/>
    </location>
</feature>
<feature type="transmembrane region" description="Helical" evidence="2">
    <location>
        <begin position="63"/>
        <end position="88"/>
    </location>
</feature>
<sequence length="141" mass="15405">MNPAATDHLPSFVAMPGQTDTLFFIMLAFLIAAVLMIGTLYLKLHALPEHLAHRTSKVQYEVVAILALIALFTHNAIFWIAALLLAMIDLPDLTAPLSSMARSLEKLSGRRRPPGPEGQSGVLSYDEQAAAAQPFPWQRKG</sequence>
<protein>
    <submittedName>
        <fullName evidence="3">Uncharacterized protein</fullName>
    </submittedName>
</protein>
<keyword evidence="2" id="KW-0472">Membrane</keyword>
<dbReference type="AlphaFoldDB" id="A0AAE2ZJV7"/>
<keyword evidence="4" id="KW-1185">Reference proteome</keyword>
<organism evidence="3 4">
    <name type="scientific">Flavimaribacter sediminis</name>
    <dbReference type="NCBI Taxonomy" id="2865987"/>
    <lineage>
        <taxon>Bacteria</taxon>
        <taxon>Pseudomonadati</taxon>
        <taxon>Pseudomonadota</taxon>
        <taxon>Alphaproteobacteria</taxon>
        <taxon>Hyphomicrobiales</taxon>
        <taxon>Rhizobiaceae</taxon>
        <taxon>Flavimaribacter</taxon>
    </lineage>
</organism>
<gene>
    <name evidence="3" type="ORF">K1W69_13210</name>
</gene>
<evidence type="ECO:0000256" key="1">
    <source>
        <dbReference type="SAM" id="MobiDB-lite"/>
    </source>
</evidence>
<dbReference type="EMBL" id="JAICBX010000002">
    <property type="protein sequence ID" value="MBW8638149.1"/>
    <property type="molecule type" value="Genomic_DNA"/>
</dbReference>
<dbReference type="Proteomes" id="UP001196509">
    <property type="component" value="Unassembled WGS sequence"/>
</dbReference>
<comment type="caution">
    <text evidence="3">The sequence shown here is derived from an EMBL/GenBank/DDBJ whole genome shotgun (WGS) entry which is preliminary data.</text>
</comment>
<reference evidence="3" key="1">
    <citation type="submission" date="2021-08" db="EMBL/GenBank/DDBJ databases">
        <title>Hoeflea bacterium WL0058 sp. nov., isolated from the sediment.</title>
        <authorList>
            <person name="Wang L."/>
            <person name="Zhang D."/>
        </authorList>
    </citation>
    <scope>NUCLEOTIDE SEQUENCE</scope>
    <source>
        <strain evidence="3">WL0058</strain>
    </source>
</reference>